<reference evidence="4 5" key="1">
    <citation type="submission" date="2013-04" db="EMBL/GenBank/DDBJ databases">
        <title>Complete genome sequence of Corynebacterium humireducens DSM 45392(T), isolated from a wastewater-fed microbial fuel cell.</title>
        <authorList>
            <person name="Ruckert C."/>
            <person name="Albersmeier A."/>
            <person name="Kalinowski J."/>
        </authorList>
    </citation>
    <scope>NUCLEOTIDE SEQUENCE [LARGE SCALE GENOMIC DNA]</scope>
    <source>
        <strain evidence="5">MFC-5</strain>
    </source>
</reference>
<organism evidence="4 5">
    <name type="scientific">Corynebacterium humireducens NBRC 106098 = DSM 45392</name>
    <dbReference type="NCBI Taxonomy" id="1223515"/>
    <lineage>
        <taxon>Bacteria</taxon>
        <taxon>Bacillati</taxon>
        <taxon>Actinomycetota</taxon>
        <taxon>Actinomycetes</taxon>
        <taxon>Mycobacteriales</taxon>
        <taxon>Corynebacteriaceae</taxon>
        <taxon>Corynebacterium</taxon>
    </lineage>
</organism>
<dbReference type="HOGENOM" id="CLU_089470_3_1_11"/>
<keyword evidence="5" id="KW-1185">Reference proteome</keyword>
<dbReference type="PANTHER" id="PTHR47814:SF1">
    <property type="entry name" value="PEPTIDYL-TRNA HYDROLASE ARFB"/>
    <property type="match status" value="1"/>
</dbReference>
<protein>
    <recommendedName>
        <fullName evidence="3">Prokaryotic-type class I peptide chain release factors domain-containing protein</fullName>
    </recommendedName>
</protein>
<dbReference type="GO" id="GO:0043022">
    <property type="term" value="F:ribosome binding"/>
    <property type="evidence" value="ECO:0007669"/>
    <property type="project" value="TreeGrafter"/>
</dbReference>
<dbReference type="PANTHER" id="PTHR47814">
    <property type="entry name" value="PEPTIDYL-TRNA HYDROLASE ARFB"/>
    <property type="match status" value="1"/>
</dbReference>
<evidence type="ECO:0000259" key="3">
    <source>
        <dbReference type="PROSITE" id="PS00745"/>
    </source>
</evidence>
<evidence type="ECO:0000313" key="4">
    <source>
        <dbReference type="EMBL" id="AJE32799.1"/>
    </source>
</evidence>
<dbReference type="AlphaFoldDB" id="A0A0B5DAR5"/>
<feature type="region of interest" description="Disordered" evidence="2">
    <location>
        <begin position="103"/>
        <end position="149"/>
    </location>
</feature>
<dbReference type="Gene3D" id="3.30.160.20">
    <property type="match status" value="1"/>
</dbReference>
<dbReference type="STRING" id="1223515.B842_04740"/>
<dbReference type="RefSeq" id="WP_040085477.1">
    <property type="nucleotide sequence ID" value="NZ_BCSU01000007.1"/>
</dbReference>
<gene>
    <name evidence="4" type="ORF">B842_04740</name>
</gene>
<evidence type="ECO:0000256" key="1">
    <source>
        <dbReference type="ARBA" id="ARBA00010835"/>
    </source>
</evidence>
<evidence type="ECO:0000256" key="2">
    <source>
        <dbReference type="SAM" id="MobiDB-lite"/>
    </source>
</evidence>
<dbReference type="EMBL" id="CP005286">
    <property type="protein sequence ID" value="AJE32799.1"/>
    <property type="molecule type" value="Genomic_DNA"/>
</dbReference>
<dbReference type="NCBIfam" id="NF006718">
    <property type="entry name" value="PRK09256.1"/>
    <property type="match status" value="1"/>
</dbReference>
<dbReference type="GO" id="GO:0072344">
    <property type="term" value="P:rescue of stalled ribosome"/>
    <property type="evidence" value="ECO:0007669"/>
    <property type="project" value="TreeGrafter"/>
</dbReference>
<dbReference type="InterPro" id="IPR000352">
    <property type="entry name" value="Pep_chain_release_fac_I"/>
</dbReference>
<comment type="similarity">
    <text evidence="1">Belongs to the prokaryotic/mitochondrial release factor family.</text>
</comment>
<dbReference type="KEGG" id="chm:B842_04740"/>
<name>A0A0B5DAR5_9CORY</name>
<dbReference type="PROSITE" id="PS00745">
    <property type="entry name" value="RF_PROK_I"/>
    <property type="match status" value="1"/>
</dbReference>
<sequence length="149" mass="16283">MDPLHLDPGPGIPHGLVIPGADLNEQFARSSGPGGQGVNTTDSKVQLSIDLATTSALTDAQRRRALRNLGPRLTGTVLQVQASGQRSQLRNRGEARRRLAALLREALAPPPPPRRATRPTRGSVRRRLAEKRRRSDLKATRRRPDRSGD</sequence>
<dbReference type="Proteomes" id="UP000031524">
    <property type="component" value="Chromosome"/>
</dbReference>
<accession>A0A0B5DAR5</accession>
<dbReference type="OrthoDB" id="9815709at2"/>
<proteinExistence type="inferred from homology"/>
<dbReference type="Pfam" id="PF00472">
    <property type="entry name" value="RF-1"/>
    <property type="match status" value="1"/>
</dbReference>
<dbReference type="SUPFAM" id="SSF75620">
    <property type="entry name" value="Release factor"/>
    <property type="match status" value="1"/>
</dbReference>
<dbReference type="GO" id="GO:0004045">
    <property type="term" value="F:peptidyl-tRNA hydrolase activity"/>
    <property type="evidence" value="ECO:0007669"/>
    <property type="project" value="TreeGrafter"/>
</dbReference>
<feature type="domain" description="Prokaryotic-type class I peptide chain release factors" evidence="3">
    <location>
        <begin position="29"/>
        <end position="45"/>
    </location>
</feature>
<evidence type="ECO:0000313" key="5">
    <source>
        <dbReference type="Proteomes" id="UP000031524"/>
    </source>
</evidence>
<dbReference type="InterPro" id="IPR045853">
    <property type="entry name" value="Pep_chain_release_fac_I_sf"/>
</dbReference>
<dbReference type="GO" id="GO:0003747">
    <property type="term" value="F:translation release factor activity"/>
    <property type="evidence" value="ECO:0007669"/>
    <property type="project" value="InterPro"/>
</dbReference>
<feature type="compositionally biased region" description="Basic residues" evidence="2">
    <location>
        <begin position="115"/>
        <end position="149"/>
    </location>
</feature>